<dbReference type="AlphaFoldDB" id="A0A0F9EIE8"/>
<accession>A0A0F9EIE8</accession>
<proteinExistence type="predicted"/>
<reference evidence="1" key="1">
    <citation type="journal article" date="2015" name="Nature">
        <title>Complex archaea that bridge the gap between prokaryotes and eukaryotes.</title>
        <authorList>
            <person name="Spang A."/>
            <person name="Saw J.H."/>
            <person name="Jorgensen S.L."/>
            <person name="Zaremba-Niedzwiedzka K."/>
            <person name="Martijn J."/>
            <person name="Lind A.E."/>
            <person name="van Eijk R."/>
            <person name="Schleper C."/>
            <person name="Guy L."/>
            <person name="Ettema T.J."/>
        </authorList>
    </citation>
    <scope>NUCLEOTIDE SEQUENCE</scope>
</reference>
<sequence>MEEKKKKCEFCNKYFLNLGSHQFNCKKNPKRRVRKEVKNPKKREIRVNVRFTKREYDDWMQYVESKGTKFSSFIRDAINEKKERLENPIEHTNVGVNKEVMKMFRDMQDSQKKLNQRLDNRNVVLQGIKERFNHMNGKKENDYSSETETIRNFFTTYQKEHHYVKQISASDIITGTGLNQKTVMYVLQNGDLFEQKGKGWVMK</sequence>
<comment type="caution">
    <text evidence="1">The sequence shown here is derived from an EMBL/GenBank/DDBJ whole genome shotgun (WGS) entry which is preliminary data.</text>
</comment>
<dbReference type="EMBL" id="LAZR01027318">
    <property type="protein sequence ID" value="KKL66081.1"/>
    <property type="molecule type" value="Genomic_DNA"/>
</dbReference>
<organism evidence="1">
    <name type="scientific">marine sediment metagenome</name>
    <dbReference type="NCBI Taxonomy" id="412755"/>
    <lineage>
        <taxon>unclassified sequences</taxon>
        <taxon>metagenomes</taxon>
        <taxon>ecological metagenomes</taxon>
    </lineage>
</organism>
<name>A0A0F9EIE8_9ZZZZ</name>
<protein>
    <submittedName>
        <fullName evidence="1">Uncharacterized protein</fullName>
    </submittedName>
</protein>
<evidence type="ECO:0000313" key="1">
    <source>
        <dbReference type="EMBL" id="KKL66081.1"/>
    </source>
</evidence>
<gene>
    <name evidence="1" type="ORF">LCGC14_2148550</name>
</gene>